<keyword evidence="2" id="KW-1185">Reference proteome</keyword>
<protein>
    <recommendedName>
        <fullName evidence="3">F-box associated domain-containing protein</fullName>
    </recommendedName>
</protein>
<evidence type="ECO:0008006" key="3">
    <source>
        <dbReference type="Google" id="ProtNLM"/>
    </source>
</evidence>
<dbReference type="PANTHER" id="PTHR31379:SF1">
    <property type="entry name" value="F-BOX C PROTEIN-RELATED"/>
    <property type="match status" value="1"/>
</dbReference>
<name>E3MJ80_CAERE</name>
<evidence type="ECO:0000313" key="1">
    <source>
        <dbReference type="EMBL" id="EFP03395.1"/>
    </source>
</evidence>
<dbReference type="Pfam" id="PF12078">
    <property type="entry name" value="DUF3557"/>
    <property type="match status" value="1"/>
</dbReference>
<sequence>MSKPLSYQSTRCVLQYFDSTERFLLKSRCPTIKQFEKSIPLRVKNLELTKNGITLSDLEFRLIVQYCTKRTKNGKVVSRTSSYSVTIKRKDKKMKSGERTIAHYTTRMQISKEKAFEKLASILLGGRNTVYVERMEITKRYPVDIGWPANFQVVVDRLYAEHHTFENVLPIVSDASPLEYLKSKFSKLESFDNELVKRAERLFISYIDKSWYPKLATLRNKVTYFSNSLLPKEVIINIVKTWKEEGKEIGTYFHIAYVLYDIEDEEDIMDTLKNRFGGINGTKFWHARSRDIIDPDLVYVPMNTSSRIVIHKGLRLVIGVEAVPK</sequence>
<dbReference type="InterPro" id="IPR021942">
    <property type="entry name" value="DUF3557"/>
</dbReference>
<proteinExistence type="predicted"/>
<organism evidence="2">
    <name type="scientific">Caenorhabditis remanei</name>
    <name type="common">Caenorhabditis vulgaris</name>
    <dbReference type="NCBI Taxonomy" id="31234"/>
    <lineage>
        <taxon>Eukaryota</taxon>
        <taxon>Metazoa</taxon>
        <taxon>Ecdysozoa</taxon>
        <taxon>Nematoda</taxon>
        <taxon>Chromadorea</taxon>
        <taxon>Rhabditida</taxon>
        <taxon>Rhabditina</taxon>
        <taxon>Rhabditomorpha</taxon>
        <taxon>Rhabditoidea</taxon>
        <taxon>Rhabditidae</taxon>
        <taxon>Peloderinae</taxon>
        <taxon>Caenorhabditis</taxon>
    </lineage>
</organism>
<dbReference type="GeneID" id="9802172"/>
<dbReference type="Proteomes" id="UP000008281">
    <property type="component" value="Unassembled WGS sequence"/>
</dbReference>
<dbReference type="PANTHER" id="PTHR31379">
    <property type="entry name" value="F-BOX C PROTEIN-RELATED-RELATED"/>
    <property type="match status" value="1"/>
</dbReference>
<accession>E3MJ80</accession>
<gene>
    <name evidence="1" type="ORF">CRE_09524</name>
</gene>
<dbReference type="CTD" id="9802172"/>
<dbReference type="OrthoDB" id="5910191at2759"/>
<dbReference type="HOGENOM" id="CLU_042576_3_0_1"/>
<dbReference type="InParanoid" id="E3MJ80"/>
<reference evidence="1" key="1">
    <citation type="submission" date="2007-07" db="EMBL/GenBank/DDBJ databases">
        <title>PCAP assembly of the Caenorhabditis remanei genome.</title>
        <authorList>
            <consortium name="The Caenorhabditis remanei Sequencing Consortium"/>
            <person name="Wilson R.K."/>
        </authorList>
    </citation>
    <scope>NUCLEOTIDE SEQUENCE [LARGE SCALE GENOMIC DNA]</scope>
    <source>
        <strain evidence="1">PB4641</strain>
    </source>
</reference>
<dbReference type="KEGG" id="crq:GCK72_007261"/>
<dbReference type="RefSeq" id="XP_003103804.2">
    <property type="nucleotide sequence ID" value="XM_003103756.2"/>
</dbReference>
<dbReference type="AlphaFoldDB" id="E3MJ80"/>
<evidence type="ECO:0000313" key="2">
    <source>
        <dbReference type="Proteomes" id="UP000008281"/>
    </source>
</evidence>
<dbReference type="EMBL" id="DS268449">
    <property type="protein sequence ID" value="EFP03395.1"/>
    <property type="molecule type" value="Genomic_DNA"/>
</dbReference>